<gene>
    <name evidence="1" type="ORF">DCF15_02845</name>
</gene>
<protein>
    <submittedName>
        <fullName evidence="1">Uncharacterized protein</fullName>
    </submittedName>
</protein>
<reference evidence="1 2" key="2">
    <citation type="submission" date="2018-06" db="EMBL/GenBank/DDBJ databases">
        <title>Metagenomic assembly of (sub)arctic Cyanobacteria and their associated microbiome from non-axenic cultures.</title>
        <authorList>
            <person name="Baurain D."/>
        </authorList>
    </citation>
    <scope>NUCLEOTIDE SEQUENCE [LARGE SCALE GENOMIC DNA]</scope>
    <source>
        <strain evidence="1">ULC027bin1</strain>
    </source>
</reference>
<evidence type="ECO:0000313" key="1">
    <source>
        <dbReference type="EMBL" id="PZO59931.1"/>
    </source>
</evidence>
<proteinExistence type="predicted"/>
<reference evidence="2" key="1">
    <citation type="submission" date="2018-04" db="EMBL/GenBank/DDBJ databases">
        <authorList>
            <person name="Cornet L."/>
        </authorList>
    </citation>
    <scope>NUCLEOTIDE SEQUENCE [LARGE SCALE GENOMIC DNA]</scope>
</reference>
<name>A0A2W4ZMX2_9CYAN</name>
<organism evidence="1 2">
    <name type="scientific">Phormidesmis priestleyi</name>
    <dbReference type="NCBI Taxonomy" id="268141"/>
    <lineage>
        <taxon>Bacteria</taxon>
        <taxon>Bacillati</taxon>
        <taxon>Cyanobacteriota</taxon>
        <taxon>Cyanophyceae</taxon>
        <taxon>Leptolyngbyales</taxon>
        <taxon>Leptolyngbyaceae</taxon>
        <taxon>Phormidesmis</taxon>
    </lineage>
</organism>
<dbReference type="EMBL" id="QBMP01000015">
    <property type="protein sequence ID" value="PZO59931.1"/>
    <property type="molecule type" value="Genomic_DNA"/>
</dbReference>
<accession>A0A2W4ZMX2</accession>
<evidence type="ECO:0000313" key="2">
    <source>
        <dbReference type="Proteomes" id="UP000249794"/>
    </source>
</evidence>
<sequence length="133" mass="15414">MLETVTLRLPERLHQRLINTAQATHRPLEAVILHALTVGSPPDWTDVPEEYQSDLAALDRLEDEALWQIARARKSRADMIRYDELLEKNQEHVLDESEQVELLNLRKESERFMLSKAHAASILQWRGNRVPVA</sequence>
<comment type="caution">
    <text evidence="1">The sequence shown here is derived from an EMBL/GenBank/DDBJ whole genome shotgun (WGS) entry which is preliminary data.</text>
</comment>
<dbReference type="AlphaFoldDB" id="A0A2W4ZMX2"/>
<dbReference type="Proteomes" id="UP000249794">
    <property type="component" value="Unassembled WGS sequence"/>
</dbReference>